<dbReference type="Gene3D" id="3.80.10.10">
    <property type="entry name" value="Ribonuclease Inhibitor"/>
    <property type="match status" value="4"/>
</dbReference>
<dbReference type="PRINTS" id="PR00019">
    <property type="entry name" value="LEURICHRPT"/>
</dbReference>
<evidence type="ECO:0008006" key="5">
    <source>
        <dbReference type="Google" id="ProtNLM"/>
    </source>
</evidence>
<dbReference type="InterPro" id="IPR050216">
    <property type="entry name" value="LRR_domain-containing"/>
</dbReference>
<dbReference type="PROSITE" id="PS51450">
    <property type="entry name" value="LRR"/>
    <property type="match status" value="9"/>
</dbReference>
<dbReference type="PANTHER" id="PTHR48051:SF1">
    <property type="entry name" value="RAS SUPPRESSOR PROTEIN 1"/>
    <property type="match status" value="1"/>
</dbReference>
<protein>
    <recommendedName>
        <fullName evidence="5">Leucine-rich repeat-containing protein 40</fullName>
    </recommendedName>
</protein>
<dbReference type="Proteomes" id="UP000019118">
    <property type="component" value="Unassembled WGS sequence"/>
</dbReference>
<keyword evidence="1" id="KW-0433">Leucine-rich repeat</keyword>
<dbReference type="EnsemblMetazoa" id="XM_019904603.1">
    <property type="protein sequence ID" value="XP_019760162.1"/>
    <property type="gene ID" value="LOC109537736"/>
</dbReference>
<evidence type="ECO:0000313" key="3">
    <source>
        <dbReference type="EnsemblMetazoa" id="XP_019760160.1"/>
    </source>
</evidence>
<dbReference type="GO" id="GO:0005737">
    <property type="term" value="C:cytoplasm"/>
    <property type="evidence" value="ECO:0007669"/>
    <property type="project" value="TreeGrafter"/>
</dbReference>
<dbReference type="Pfam" id="PF13855">
    <property type="entry name" value="LRR_8"/>
    <property type="match status" value="5"/>
</dbReference>
<accession>A0AAR5PGH9</accession>
<keyword evidence="4" id="KW-1185">Reference proteome</keyword>
<dbReference type="EnsemblMetazoa" id="XM_019904601.1">
    <property type="protein sequence ID" value="XP_019760160.1"/>
    <property type="gene ID" value="LOC109537736"/>
</dbReference>
<dbReference type="SUPFAM" id="SSF52058">
    <property type="entry name" value="L domain-like"/>
    <property type="match status" value="2"/>
</dbReference>
<dbReference type="FunFam" id="3.80.10.10:FF:000116">
    <property type="entry name" value="Leucine-rich repeat-containing protein 40"/>
    <property type="match status" value="1"/>
</dbReference>
<sequence length="613" mass="69523">MSEPRNKHLLVKNRRKLISPVFHLQTQQEDEKHLSKETIKDVKRTGVLKLHAKHLSSVPSRVFTMYDEEDLPNGVSLDFNQSCKDELWWNIKPLTNLDLSSNVITELPGKIGMFQDLLTLNLHDNSLTCLPEELTSLTKLTKLFINRNKINQLPNDISKLAELRVLKLSHNCLEQLPDSLVDLVMLEKLDLSNNLIKQLPSGIGFLVRLTELDVSNNQLKTLPPDIVNLRNLAILDINHNSIEKLPESLGEFRKLQILHAQHNDIQEIPDFTGCECIQEIYFGNNFIKEIPDELCENLQQLKVWELRDNQITVLPQDIVKLAHLTKLDVTNNELTEIPAVVALLPHLQSLKIEGNKLKHIRADVVHTGTQRILQFLREKLSDEDLNALSNGFESAPIEACVFPDRYKMRNGNILNLTMKGLTSIPDEVFIEAKEARVASVDLCKNKLGLVPVGLQMLSEFLTELNLSANQLKEVPEELAKLAKLKLLDLSSNSLNSLPIAMESMVNLRELVLLNNRFNKIPDCVFGMVGLEILMLNDNGLTEINIEGLQKLSRLATLNLSNNSISFVPPELGNMTQIKWLELKGNSFRQPRYAILEQGTESILSYLRDKIVTH</sequence>
<evidence type="ECO:0000313" key="4">
    <source>
        <dbReference type="Proteomes" id="UP000019118"/>
    </source>
</evidence>
<dbReference type="PANTHER" id="PTHR48051">
    <property type="match status" value="1"/>
</dbReference>
<evidence type="ECO:0000256" key="2">
    <source>
        <dbReference type="ARBA" id="ARBA00022737"/>
    </source>
</evidence>
<dbReference type="SMART" id="SM00369">
    <property type="entry name" value="LRR_TYP"/>
    <property type="match status" value="14"/>
</dbReference>
<dbReference type="FunFam" id="3.80.10.10:FF:000193">
    <property type="entry name" value="Leucine-rich repeat-containing protein 40"/>
    <property type="match status" value="1"/>
</dbReference>
<dbReference type="AlphaFoldDB" id="A0AAR5PGH9"/>
<dbReference type="SMART" id="SM00365">
    <property type="entry name" value="LRR_SD22"/>
    <property type="match status" value="8"/>
</dbReference>
<proteinExistence type="predicted"/>
<dbReference type="SMART" id="SM00364">
    <property type="entry name" value="LRR_BAC"/>
    <property type="match status" value="11"/>
</dbReference>
<reference evidence="3" key="2">
    <citation type="submission" date="2024-08" db="UniProtKB">
        <authorList>
            <consortium name="EnsemblMetazoa"/>
        </authorList>
    </citation>
    <scope>IDENTIFICATION</scope>
</reference>
<organism evidence="3 4">
    <name type="scientific">Dendroctonus ponderosae</name>
    <name type="common">Mountain pine beetle</name>
    <dbReference type="NCBI Taxonomy" id="77166"/>
    <lineage>
        <taxon>Eukaryota</taxon>
        <taxon>Metazoa</taxon>
        <taxon>Ecdysozoa</taxon>
        <taxon>Arthropoda</taxon>
        <taxon>Hexapoda</taxon>
        <taxon>Insecta</taxon>
        <taxon>Pterygota</taxon>
        <taxon>Neoptera</taxon>
        <taxon>Endopterygota</taxon>
        <taxon>Coleoptera</taxon>
        <taxon>Polyphaga</taxon>
        <taxon>Cucujiformia</taxon>
        <taxon>Curculionidae</taxon>
        <taxon>Scolytinae</taxon>
        <taxon>Dendroctonus</taxon>
    </lineage>
</organism>
<evidence type="ECO:0000256" key="1">
    <source>
        <dbReference type="ARBA" id="ARBA00022614"/>
    </source>
</evidence>
<dbReference type="InterPro" id="IPR001611">
    <property type="entry name" value="Leu-rich_rpt"/>
</dbReference>
<dbReference type="InterPro" id="IPR032675">
    <property type="entry name" value="LRR_dom_sf"/>
</dbReference>
<reference evidence="4" key="1">
    <citation type="journal article" date="2013" name="Genome Biol.">
        <title>Draft genome of the mountain pine beetle, Dendroctonus ponderosae Hopkins, a major forest pest.</title>
        <authorList>
            <person name="Keeling C.I."/>
            <person name="Yuen M.M."/>
            <person name="Liao N.Y."/>
            <person name="Docking T.R."/>
            <person name="Chan S.K."/>
            <person name="Taylor G.A."/>
            <person name="Palmquist D.L."/>
            <person name="Jackman S.D."/>
            <person name="Nguyen A."/>
            <person name="Li M."/>
            <person name="Henderson H."/>
            <person name="Janes J.K."/>
            <person name="Zhao Y."/>
            <person name="Pandoh P."/>
            <person name="Moore R."/>
            <person name="Sperling F.A."/>
            <person name="Huber D.P."/>
            <person name="Birol I."/>
            <person name="Jones S.J."/>
            <person name="Bohlmann J."/>
        </authorList>
    </citation>
    <scope>NUCLEOTIDE SEQUENCE</scope>
</reference>
<dbReference type="GeneID" id="109537736"/>
<name>A0AAR5PGH9_DENPD</name>
<dbReference type="KEGG" id="dpa:109537736"/>
<dbReference type="InterPro" id="IPR003591">
    <property type="entry name" value="Leu-rich_rpt_typical-subtyp"/>
</dbReference>
<keyword evidence="2" id="KW-0677">Repeat</keyword>